<dbReference type="Proteomes" id="UP000267821">
    <property type="component" value="Unassembled WGS sequence"/>
</dbReference>
<keyword evidence="1" id="KW-0812">Transmembrane</keyword>
<accession>A0A3N4LWJ0</accession>
<evidence type="ECO:0000313" key="3">
    <source>
        <dbReference type="Proteomes" id="UP000267821"/>
    </source>
</evidence>
<dbReference type="EMBL" id="ML121537">
    <property type="protein sequence ID" value="RPB25552.1"/>
    <property type="molecule type" value="Genomic_DNA"/>
</dbReference>
<name>A0A3N4LWJ0_9PEZI</name>
<keyword evidence="1" id="KW-0472">Membrane</keyword>
<feature type="transmembrane region" description="Helical" evidence="1">
    <location>
        <begin position="36"/>
        <end position="57"/>
    </location>
</feature>
<proteinExistence type="predicted"/>
<evidence type="ECO:0000256" key="1">
    <source>
        <dbReference type="SAM" id="Phobius"/>
    </source>
</evidence>
<keyword evidence="1" id="KW-1133">Transmembrane helix</keyword>
<gene>
    <name evidence="2" type="ORF">L211DRAFT_836267</name>
</gene>
<dbReference type="AlphaFoldDB" id="A0A3N4LWJ0"/>
<reference evidence="2 3" key="1">
    <citation type="journal article" date="2018" name="Nat. Ecol. Evol.">
        <title>Pezizomycetes genomes reveal the molecular basis of ectomycorrhizal truffle lifestyle.</title>
        <authorList>
            <person name="Murat C."/>
            <person name="Payen T."/>
            <person name="Noel B."/>
            <person name="Kuo A."/>
            <person name="Morin E."/>
            <person name="Chen J."/>
            <person name="Kohler A."/>
            <person name="Krizsan K."/>
            <person name="Balestrini R."/>
            <person name="Da Silva C."/>
            <person name="Montanini B."/>
            <person name="Hainaut M."/>
            <person name="Levati E."/>
            <person name="Barry K.W."/>
            <person name="Belfiori B."/>
            <person name="Cichocki N."/>
            <person name="Clum A."/>
            <person name="Dockter R.B."/>
            <person name="Fauchery L."/>
            <person name="Guy J."/>
            <person name="Iotti M."/>
            <person name="Le Tacon F."/>
            <person name="Lindquist E.A."/>
            <person name="Lipzen A."/>
            <person name="Malagnac F."/>
            <person name="Mello A."/>
            <person name="Molinier V."/>
            <person name="Miyauchi S."/>
            <person name="Poulain J."/>
            <person name="Riccioni C."/>
            <person name="Rubini A."/>
            <person name="Sitrit Y."/>
            <person name="Splivallo R."/>
            <person name="Traeger S."/>
            <person name="Wang M."/>
            <person name="Zifcakova L."/>
            <person name="Wipf D."/>
            <person name="Zambonelli A."/>
            <person name="Paolocci F."/>
            <person name="Nowrousian M."/>
            <person name="Ottonello S."/>
            <person name="Baldrian P."/>
            <person name="Spatafora J.W."/>
            <person name="Henrissat B."/>
            <person name="Nagy L.G."/>
            <person name="Aury J.M."/>
            <person name="Wincker P."/>
            <person name="Grigoriev I.V."/>
            <person name="Bonfante P."/>
            <person name="Martin F.M."/>
        </authorList>
    </citation>
    <scope>NUCLEOTIDE SEQUENCE [LARGE SCALE GENOMIC DNA]</scope>
    <source>
        <strain evidence="2 3">ATCC MYA-4762</strain>
    </source>
</reference>
<keyword evidence="3" id="KW-1185">Reference proteome</keyword>
<organism evidence="2 3">
    <name type="scientific">Terfezia boudieri ATCC MYA-4762</name>
    <dbReference type="NCBI Taxonomy" id="1051890"/>
    <lineage>
        <taxon>Eukaryota</taxon>
        <taxon>Fungi</taxon>
        <taxon>Dikarya</taxon>
        <taxon>Ascomycota</taxon>
        <taxon>Pezizomycotina</taxon>
        <taxon>Pezizomycetes</taxon>
        <taxon>Pezizales</taxon>
        <taxon>Pezizaceae</taxon>
        <taxon>Terfezia</taxon>
    </lineage>
</organism>
<evidence type="ECO:0000313" key="2">
    <source>
        <dbReference type="EMBL" id="RPB25552.1"/>
    </source>
</evidence>
<sequence length="95" mass="10562">MHLLPLLLRCRSLLCLLHFTANTSTARISGIIRIAGARFAITDWCRLLLLLFLFLIVRDINNGLLPGYGCFFAGLFSRTAFFSSHGCGTTLPFIV</sequence>
<protein>
    <submittedName>
        <fullName evidence="2">Uncharacterized protein</fullName>
    </submittedName>
</protein>
<dbReference type="InParanoid" id="A0A3N4LWJ0"/>